<feature type="transmembrane region" description="Helical" evidence="9">
    <location>
        <begin position="13"/>
        <end position="32"/>
    </location>
</feature>
<comment type="similarity">
    <text evidence="1 9 11">Belongs to the peptidase A8 family.</text>
</comment>
<evidence type="ECO:0000256" key="5">
    <source>
        <dbReference type="ARBA" id="ARBA00022750"/>
    </source>
</evidence>
<proteinExistence type="inferred from homology"/>
<dbReference type="AlphaFoldDB" id="A0A1U7JD74"/>
<dbReference type="UniPathway" id="UPA00665"/>
<dbReference type="GO" id="GO:0005886">
    <property type="term" value="C:plasma membrane"/>
    <property type="evidence" value="ECO:0007669"/>
    <property type="project" value="UniProtKB-SubCell"/>
</dbReference>
<evidence type="ECO:0000313" key="13">
    <source>
        <dbReference type="Proteomes" id="UP000185783"/>
    </source>
</evidence>
<feature type="active site" evidence="9">
    <location>
        <position position="125"/>
    </location>
</feature>
<dbReference type="PROSITE" id="PS00855">
    <property type="entry name" value="SPASE_II"/>
    <property type="match status" value="1"/>
</dbReference>
<feature type="transmembrane region" description="Helical" evidence="9">
    <location>
        <begin position="98"/>
        <end position="115"/>
    </location>
</feature>
<organism evidence="12 13">
    <name type="scientific">Pseudovibrio exalbescens</name>
    <dbReference type="NCBI Taxonomy" id="197461"/>
    <lineage>
        <taxon>Bacteria</taxon>
        <taxon>Pseudomonadati</taxon>
        <taxon>Pseudomonadota</taxon>
        <taxon>Alphaproteobacteria</taxon>
        <taxon>Hyphomicrobiales</taxon>
        <taxon>Stappiaceae</taxon>
        <taxon>Pseudovibrio</taxon>
    </lineage>
</organism>
<keyword evidence="5 9" id="KW-0064">Aspartyl protease</keyword>
<evidence type="ECO:0000256" key="1">
    <source>
        <dbReference type="ARBA" id="ARBA00006139"/>
    </source>
</evidence>
<feature type="active site" evidence="9">
    <location>
        <position position="143"/>
    </location>
</feature>
<comment type="pathway">
    <text evidence="9">Protein modification; lipoprotein biosynthesis (signal peptide cleavage).</text>
</comment>
<keyword evidence="4 9" id="KW-0812">Transmembrane</keyword>
<dbReference type="Pfam" id="PF01252">
    <property type="entry name" value="Peptidase_A8"/>
    <property type="match status" value="1"/>
</dbReference>
<dbReference type="STRING" id="197461.A3843_17455"/>
<dbReference type="NCBIfam" id="TIGR00077">
    <property type="entry name" value="lspA"/>
    <property type="match status" value="1"/>
</dbReference>
<dbReference type="GO" id="GO:0004190">
    <property type="term" value="F:aspartic-type endopeptidase activity"/>
    <property type="evidence" value="ECO:0007669"/>
    <property type="project" value="UniProtKB-UniRule"/>
</dbReference>
<gene>
    <name evidence="9" type="primary">lspA</name>
    <name evidence="12" type="ORF">A3843_17455</name>
</gene>
<keyword evidence="3 9" id="KW-0645">Protease</keyword>
<dbReference type="GO" id="GO:0006508">
    <property type="term" value="P:proteolysis"/>
    <property type="evidence" value="ECO:0007669"/>
    <property type="project" value="UniProtKB-KW"/>
</dbReference>
<comment type="caution">
    <text evidence="12">The sequence shown here is derived from an EMBL/GenBank/DDBJ whole genome shotgun (WGS) entry which is preliminary data.</text>
</comment>
<evidence type="ECO:0000256" key="2">
    <source>
        <dbReference type="ARBA" id="ARBA00022475"/>
    </source>
</evidence>
<name>A0A1U7JD74_9HYPH</name>
<evidence type="ECO:0000256" key="7">
    <source>
        <dbReference type="ARBA" id="ARBA00022989"/>
    </source>
</evidence>
<dbReference type="EMBL" id="LVVZ01000041">
    <property type="protein sequence ID" value="OKL42706.1"/>
    <property type="molecule type" value="Genomic_DNA"/>
</dbReference>
<evidence type="ECO:0000313" key="12">
    <source>
        <dbReference type="EMBL" id="OKL42706.1"/>
    </source>
</evidence>
<reference evidence="12 13" key="1">
    <citation type="submission" date="2016-03" db="EMBL/GenBank/DDBJ databases">
        <title>Genome sequence of Nesiotobacter sp. nov., a moderately halophilic alphaproteobacterium isolated from the Yellow Sea, China.</title>
        <authorList>
            <person name="Zhang G."/>
            <person name="Zhang R."/>
        </authorList>
    </citation>
    <scope>NUCLEOTIDE SEQUENCE [LARGE SCALE GENOMIC DNA]</scope>
    <source>
        <strain evidence="12 13">WB1-6</strain>
    </source>
</reference>
<evidence type="ECO:0000256" key="3">
    <source>
        <dbReference type="ARBA" id="ARBA00022670"/>
    </source>
</evidence>
<evidence type="ECO:0000256" key="6">
    <source>
        <dbReference type="ARBA" id="ARBA00022801"/>
    </source>
</evidence>
<evidence type="ECO:0000256" key="11">
    <source>
        <dbReference type="RuleBase" id="RU004181"/>
    </source>
</evidence>
<dbReference type="Proteomes" id="UP000185783">
    <property type="component" value="Unassembled WGS sequence"/>
</dbReference>
<dbReference type="PRINTS" id="PR00781">
    <property type="entry name" value="LIPOSIGPTASE"/>
</dbReference>
<comment type="function">
    <text evidence="9 10">This protein specifically catalyzes the removal of signal peptides from prolipoproteins.</text>
</comment>
<evidence type="ECO:0000256" key="9">
    <source>
        <dbReference type="HAMAP-Rule" id="MF_00161"/>
    </source>
</evidence>
<comment type="catalytic activity">
    <reaction evidence="9 10">
        <text>Release of signal peptides from bacterial membrane prolipoproteins. Hydrolyzes -Xaa-Yaa-Zaa-|-(S,diacylglyceryl)Cys-, in which Xaa is hydrophobic (preferably Leu), and Yaa (Ala or Ser) and Zaa (Gly or Ala) have small, neutral side chains.</text>
        <dbReference type="EC" id="3.4.23.36"/>
    </reaction>
</comment>
<dbReference type="OrthoDB" id="9810259at2"/>
<dbReference type="HAMAP" id="MF_00161">
    <property type="entry name" value="LspA"/>
    <property type="match status" value="1"/>
</dbReference>
<sequence length="168" mass="19086">MTQRFFWGRYSSLIAWLASVGLILDQAAKIWVVHIYRMAENPPIHLLPFIDIILVWNRGVSYGLFQMDSPFGRWALALFTIAASVFIWIWGVRTKDRLLSICLGLILAGALGNGIDRVYYGKVVDYVHFHVGNFSWYVFNLADVFIVMGAIGLIYDSFFSGNSRKDGP</sequence>
<accession>A0A1U7JD74</accession>
<feature type="transmembrane region" description="Helical" evidence="9">
    <location>
        <begin position="71"/>
        <end position="91"/>
    </location>
</feature>
<dbReference type="PANTHER" id="PTHR33695:SF1">
    <property type="entry name" value="LIPOPROTEIN SIGNAL PEPTIDASE"/>
    <property type="match status" value="1"/>
</dbReference>
<feature type="transmembrane region" description="Helical" evidence="9">
    <location>
        <begin position="135"/>
        <end position="155"/>
    </location>
</feature>
<keyword evidence="8 9" id="KW-0472">Membrane</keyword>
<keyword evidence="7 9" id="KW-1133">Transmembrane helix</keyword>
<dbReference type="InterPro" id="IPR001872">
    <property type="entry name" value="Peptidase_A8"/>
</dbReference>
<keyword evidence="2 9" id="KW-1003">Cell membrane</keyword>
<protein>
    <recommendedName>
        <fullName evidence="9">Lipoprotein signal peptidase</fullName>
        <ecNumber evidence="9">3.4.23.36</ecNumber>
    </recommendedName>
    <alternativeName>
        <fullName evidence="9">Prolipoprotein signal peptidase</fullName>
    </alternativeName>
    <alternativeName>
        <fullName evidence="9">Signal peptidase II</fullName>
        <shortName evidence="9">SPase II</shortName>
    </alternativeName>
</protein>
<keyword evidence="13" id="KW-1185">Reference proteome</keyword>
<dbReference type="EC" id="3.4.23.36" evidence="9"/>
<keyword evidence="6 9" id="KW-0378">Hydrolase</keyword>
<dbReference type="PANTHER" id="PTHR33695">
    <property type="entry name" value="LIPOPROTEIN SIGNAL PEPTIDASE"/>
    <property type="match status" value="1"/>
</dbReference>
<evidence type="ECO:0000256" key="4">
    <source>
        <dbReference type="ARBA" id="ARBA00022692"/>
    </source>
</evidence>
<comment type="subcellular location">
    <subcellularLocation>
        <location evidence="9">Cell membrane</location>
        <topology evidence="9">Multi-pass membrane protein</topology>
    </subcellularLocation>
</comment>
<evidence type="ECO:0000256" key="10">
    <source>
        <dbReference type="RuleBase" id="RU000594"/>
    </source>
</evidence>
<evidence type="ECO:0000256" key="8">
    <source>
        <dbReference type="ARBA" id="ARBA00023136"/>
    </source>
</evidence>